<keyword evidence="4" id="KW-1185">Reference proteome</keyword>
<dbReference type="OrthoDB" id="408631at2759"/>
<dbReference type="InterPro" id="IPR050300">
    <property type="entry name" value="GDXG_lipolytic_enzyme"/>
</dbReference>
<keyword evidence="1" id="KW-0378">Hydrolase</keyword>
<sequence length="143" mass="15447">AAYLYLLDPGLDAGFKPINPKKIVFAGESAGGGLTLATLLFLRDAGLPLPGGAVVLSPWVDLTHSMPSFWDAEIDKTDYLPKKFGFRKIEPSCPVANEFIANAKALSDKIAQKKPTIVGHSSFTEIPRIQIYCANEALAIPYI</sequence>
<dbReference type="PANTHER" id="PTHR48081:SF19">
    <property type="entry name" value="AB HYDROLASE SUPERFAMILY PROTEIN C4A8.06C"/>
    <property type="match status" value="1"/>
</dbReference>
<dbReference type="PANTHER" id="PTHR48081">
    <property type="entry name" value="AB HYDROLASE SUPERFAMILY PROTEIN C4A8.06C"/>
    <property type="match status" value="1"/>
</dbReference>
<evidence type="ECO:0000313" key="4">
    <source>
        <dbReference type="Proteomes" id="UP000789405"/>
    </source>
</evidence>
<proteinExistence type="predicted"/>
<dbReference type="Pfam" id="PF07859">
    <property type="entry name" value="Abhydrolase_3"/>
    <property type="match status" value="1"/>
</dbReference>
<evidence type="ECO:0000313" key="3">
    <source>
        <dbReference type="EMBL" id="CAG8824102.1"/>
    </source>
</evidence>
<evidence type="ECO:0000259" key="2">
    <source>
        <dbReference type="Pfam" id="PF07859"/>
    </source>
</evidence>
<dbReference type="EMBL" id="CAJVPY010064336">
    <property type="protein sequence ID" value="CAG8824102.1"/>
    <property type="molecule type" value="Genomic_DNA"/>
</dbReference>
<feature type="non-terminal residue" evidence="3">
    <location>
        <position position="1"/>
    </location>
</feature>
<feature type="non-terminal residue" evidence="3">
    <location>
        <position position="143"/>
    </location>
</feature>
<reference evidence="3" key="1">
    <citation type="submission" date="2021-06" db="EMBL/GenBank/DDBJ databases">
        <authorList>
            <person name="Kallberg Y."/>
            <person name="Tangrot J."/>
            <person name="Rosling A."/>
        </authorList>
    </citation>
    <scope>NUCLEOTIDE SEQUENCE</scope>
    <source>
        <strain evidence="3">MA453B</strain>
    </source>
</reference>
<dbReference type="InterPro" id="IPR013094">
    <property type="entry name" value="AB_hydrolase_3"/>
</dbReference>
<gene>
    <name evidence="3" type="ORF">DERYTH_LOCUS27631</name>
</gene>
<feature type="domain" description="Alpha/beta hydrolase fold-3" evidence="2">
    <location>
        <begin position="17"/>
        <end position="74"/>
    </location>
</feature>
<dbReference type="GO" id="GO:0016787">
    <property type="term" value="F:hydrolase activity"/>
    <property type="evidence" value="ECO:0007669"/>
    <property type="project" value="UniProtKB-KW"/>
</dbReference>
<dbReference type="SUPFAM" id="SSF53474">
    <property type="entry name" value="alpha/beta-Hydrolases"/>
    <property type="match status" value="1"/>
</dbReference>
<name>A0A9N9PK31_9GLOM</name>
<comment type="caution">
    <text evidence="3">The sequence shown here is derived from an EMBL/GenBank/DDBJ whole genome shotgun (WGS) entry which is preliminary data.</text>
</comment>
<dbReference type="AlphaFoldDB" id="A0A9N9PK31"/>
<dbReference type="InterPro" id="IPR029058">
    <property type="entry name" value="AB_hydrolase_fold"/>
</dbReference>
<dbReference type="Gene3D" id="3.40.50.1820">
    <property type="entry name" value="alpha/beta hydrolase"/>
    <property type="match status" value="1"/>
</dbReference>
<protein>
    <submittedName>
        <fullName evidence="3">20475_t:CDS:1</fullName>
    </submittedName>
</protein>
<dbReference type="Proteomes" id="UP000789405">
    <property type="component" value="Unassembled WGS sequence"/>
</dbReference>
<organism evidence="3 4">
    <name type="scientific">Dentiscutata erythropus</name>
    <dbReference type="NCBI Taxonomy" id="1348616"/>
    <lineage>
        <taxon>Eukaryota</taxon>
        <taxon>Fungi</taxon>
        <taxon>Fungi incertae sedis</taxon>
        <taxon>Mucoromycota</taxon>
        <taxon>Glomeromycotina</taxon>
        <taxon>Glomeromycetes</taxon>
        <taxon>Diversisporales</taxon>
        <taxon>Gigasporaceae</taxon>
        <taxon>Dentiscutata</taxon>
    </lineage>
</organism>
<accession>A0A9N9PK31</accession>
<evidence type="ECO:0000256" key="1">
    <source>
        <dbReference type="ARBA" id="ARBA00022801"/>
    </source>
</evidence>